<sequence>MKVLHTFRNEPPSLFHQPCNLAEIPADLHRFGTPVSSWMFLPSTSPRPRGPGQAD</sequence>
<organism evidence="1 2">
    <name type="scientific">Eufriesea mexicana</name>
    <dbReference type="NCBI Taxonomy" id="516756"/>
    <lineage>
        <taxon>Eukaryota</taxon>
        <taxon>Metazoa</taxon>
        <taxon>Ecdysozoa</taxon>
        <taxon>Arthropoda</taxon>
        <taxon>Hexapoda</taxon>
        <taxon>Insecta</taxon>
        <taxon>Pterygota</taxon>
        <taxon>Neoptera</taxon>
        <taxon>Endopterygota</taxon>
        <taxon>Hymenoptera</taxon>
        <taxon>Apocrita</taxon>
        <taxon>Aculeata</taxon>
        <taxon>Apoidea</taxon>
        <taxon>Anthophila</taxon>
        <taxon>Apidae</taxon>
        <taxon>Eufriesea</taxon>
    </lineage>
</organism>
<protein>
    <submittedName>
        <fullName evidence="1">Uncharacterized protein</fullName>
    </submittedName>
</protein>
<name>A0A310SG50_9HYME</name>
<dbReference type="AlphaFoldDB" id="A0A310SG50"/>
<dbReference type="EMBL" id="KQ760343">
    <property type="protein sequence ID" value="OAD60851.1"/>
    <property type="molecule type" value="Genomic_DNA"/>
</dbReference>
<proteinExistence type="predicted"/>
<accession>A0A310SG50</accession>
<keyword evidence="2" id="KW-1185">Reference proteome</keyword>
<gene>
    <name evidence="1" type="ORF">WN48_04666</name>
</gene>
<evidence type="ECO:0000313" key="1">
    <source>
        <dbReference type="EMBL" id="OAD60851.1"/>
    </source>
</evidence>
<dbReference type="Proteomes" id="UP000250275">
    <property type="component" value="Unassembled WGS sequence"/>
</dbReference>
<evidence type="ECO:0000313" key="2">
    <source>
        <dbReference type="Proteomes" id="UP000250275"/>
    </source>
</evidence>
<reference evidence="1 2" key="1">
    <citation type="submission" date="2015-07" db="EMBL/GenBank/DDBJ databases">
        <title>The genome of Eufriesea mexicana.</title>
        <authorList>
            <person name="Pan H."/>
            <person name="Kapheim K."/>
        </authorList>
    </citation>
    <scope>NUCLEOTIDE SEQUENCE [LARGE SCALE GENOMIC DNA]</scope>
    <source>
        <strain evidence="1">0111107269</strain>
        <tissue evidence="1">Whole body</tissue>
    </source>
</reference>